<protein>
    <submittedName>
        <fullName evidence="7">Uncharacterized protein</fullName>
    </submittedName>
</protein>
<dbReference type="Pfam" id="PF00854">
    <property type="entry name" value="PTR2"/>
    <property type="match status" value="1"/>
</dbReference>
<sequence>MSILQTGLAPPPPPFAHPDHGFASRLISLHGFAESNFHNAIQSHAPLFFPSQIAQPCLGNRIGELHCNRGTKKSEAANEAHSSLPLSLYAAFLAFSSFHHVPPNPSHLLPKLGTPTGDLWVVLHFCLQSFQPLEVVGGSPAMVPASLTELPLLGAGHDSAFTLDGSIDYRSQPALRARTGGWRACIFIIGYEFMERAAYYGITANLVLYIKTELHQGSASATESVNDWMGATTLLPIFAAFLADAHLGRYWTVVYSSAFYVLGLLMLTLSASLTALRPGTCSGNLSCPNATSFQLAFFYISLYLVAVGTAGAKPCLEAFGADQFDEVYPSERNSKSSFFSWWYFGIASGALVSYTVIVYIEDNGTSGLGYGILAILITLAVVLFGVGTPVYRNRIPSGSSLVGLFQVPIAAARKWYIEVPDDLSLLYEVDEEKASQNRQKKLLHTTGLGFLDKAATVRQPKLKGEILCRTSKESSEFRNGVGNPWRLCTVTQVEEVKLIVRIFPIWLTTIVYGLFFAQSTTFFIQQGATMDRSVGSIFIIPSGSLLTFSSLVIIVMLPIYEKVLVPLARRFTGHNQGLTLLQRLGVGFFLSVVCMVSAALVETKRLKIVEEYGLQGDSSATVPMSVFWLTPQFIIFGMADVFAIIGEQEFFYDQVPESMRSVGMSFYLLSLGLGSYLSNALISVISIITSSGGNQGWFVDNLNECRLDYFYWFLVAVCALNFGVFLALSWSYTYKAVQKTRPIALSY</sequence>
<keyword evidence="8" id="KW-1185">Reference proteome</keyword>
<feature type="transmembrane region" description="Helical" evidence="6">
    <location>
        <begin position="621"/>
        <end position="645"/>
    </location>
</feature>
<dbReference type="GO" id="GO:0022857">
    <property type="term" value="F:transmembrane transporter activity"/>
    <property type="evidence" value="ECO:0007669"/>
    <property type="project" value="InterPro"/>
</dbReference>
<gene>
    <name evidence="7" type="ORF">GOP47_0014114</name>
</gene>
<feature type="transmembrane region" description="Helical" evidence="6">
    <location>
        <begin position="259"/>
        <end position="276"/>
    </location>
</feature>
<dbReference type="Gene3D" id="1.20.1250.20">
    <property type="entry name" value="MFS general substrate transporter like domains"/>
    <property type="match status" value="1"/>
</dbReference>
<keyword evidence="3 6" id="KW-0812">Transmembrane</keyword>
<accession>A0A9D4UPU0</accession>
<comment type="caution">
    <text evidence="7">The sequence shown here is derived from an EMBL/GenBank/DDBJ whole genome shotgun (WGS) entry which is preliminary data.</text>
</comment>
<keyword evidence="5 6" id="KW-0472">Membrane</keyword>
<dbReference type="PANTHER" id="PTHR11654">
    <property type="entry name" value="OLIGOPEPTIDE TRANSPORTER-RELATED"/>
    <property type="match status" value="1"/>
</dbReference>
<reference evidence="7" key="1">
    <citation type="submission" date="2021-01" db="EMBL/GenBank/DDBJ databases">
        <title>Adiantum capillus-veneris genome.</title>
        <authorList>
            <person name="Fang Y."/>
            <person name="Liao Q."/>
        </authorList>
    </citation>
    <scope>NUCLEOTIDE SEQUENCE</scope>
    <source>
        <strain evidence="7">H3</strain>
        <tissue evidence="7">Leaf</tissue>
    </source>
</reference>
<feature type="transmembrane region" description="Helical" evidence="6">
    <location>
        <begin position="537"/>
        <end position="560"/>
    </location>
</feature>
<feature type="transmembrane region" description="Helical" evidence="6">
    <location>
        <begin position="666"/>
        <end position="689"/>
    </location>
</feature>
<evidence type="ECO:0000256" key="2">
    <source>
        <dbReference type="ARBA" id="ARBA00005982"/>
    </source>
</evidence>
<evidence type="ECO:0000256" key="5">
    <source>
        <dbReference type="ARBA" id="ARBA00023136"/>
    </source>
</evidence>
<evidence type="ECO:0000313" key="7">
    <source>
        <dbReference type="EMBL" id="KAI5071863.1"/>
    </source>
</evidence>
<dbReference type="GO" id="GO:0016020">
    <property type="term" value="C:membrane"/>
    <property type="evidence" value="ECO:0007669"/>
    <property type="project" value="UniProtKB-SubCell"/>
</dbReference>
<evidence type="ECO:0000313" key="8">
    <source>
        <dbReference type="Proteomes" id="UP000886520"/>
    </source>
</evidence>
<dbReference type="Proteomes" id="UP000886520">
    <property type="component" value="Chromosome 13"/>
</dbReference>
<feature type="transmembrane region" description="Helical" evidence="6">
    <location>
        <begin position="709"/>
        <end position="732"/>
    </location>
</feature>
<evidence type="ECO:0000256" key="6">
    <source>
        <dbReference type="SAM" id="Phobius"/>
    </source>
</evidence>
<evidence type="ECO:0000256" key="3">
    <source>
        <dbReference type="ARBA" id="ARBA00022692"/>
    </source>
</evidence>
<organism evidence="7 8">
    <name type="scientific">Adiantum capillus-veneris</name>
    <name type="common">Maidenhair fern</name>
    <dbReference type="NCBI Taxonomy" id="13818"/>
    <lineage>
        <taxon>Eukaryota</taxon>
        <taxon>Viridiplantae</taxon>
        <taxon>Streptophyta</taxon>
        <taxon>Embryophyta</taxon>
        <taxon>Tracheophyta</taxon>
        <taxon>Polypodiopsida</taxon>
        <taxon>Polypodiidae</taxon>
        <taxon>Polypodiales</taxon>
        <taxon>Pteridineae</taxon>
        <taxon>Pteridaceae</taxon>
        <taxon>Vittarioideae</taxon>
        <taxon>Adiantum</taxon>
    </lineage>
</organism>
<feature type="transmembrane region" description="Helical" evidence="6">
    <location>
        <begin position="296"/>
        <end position="316"/>
    </location>
</feature>
<dbReference type="EMBL" id="JABFUD020000013">
    <property type="protein sequence ID" value="KAI5071863.1"/>
    <property type="molecule type" value="Genomic_DNA"/>
</dbReference>
<feature type="transmembrane region" description="Helical" evidence="6">
    <location>
        <begin position="498"/>
        <end position="517"/>
    </location>
</feature>
<comment type="subcellular location">
    <subcellularLocation>
        <location evidence="1">Membrane</location>
        <topology evidence="1">Multi-pass membrane protein</topology>
    </subcellularLocation>
</comment>
<dbReference type="OrthoDB" id="8904098at2759"/>
<comment type="similarity">
    <text evidence="2">Belongs to the major facilitator superfamily. Proton-dependent oligopeptide transporter (POT/PTR) (TC 2.A.17) family.</text>
</comment>
<feature type="transmembrane region" description="Helical" evidence="6">
    <location>
        <begin position="580"/>
        <end position="601"/>
    </location>
</feature>
<dbReference type="InterPro" id="IPR000109">
    <property type="entry name" value="POT_fam"/>
</dbReference>
<feature type="transmembrane region" description="Helical" evidence="6">
    <location>
        <begin position="337"/>
        <end position="360"/>
    </location>
</feature>
<feature type="transmembrane region" description="Helical" evidence="6">
    <location>
        <begin position="372"/>
        <end position="391"/>
    </location>
</feature>
<name>A0A9D4UPU0_ADICA</name>
<proteinExistence type="inferred from homology"/>
<dbReference type="SUPFAM" id="SSF103473">
    <property type="entry name" value="MFS general substrate transporter"/>
    <property type="match status" value="1"/>
</dbReference>
<dbReference type="InterPro" id="IPR036259">
    <property type="entry name" value="MFS_trans_sf"/>
</dbReference>
<dbReference type="AlphaFoldDB" id="A0A9D4UPU0"/>
<keyword evidence="4 6" id="KW-1133">Transmembrane helix</keyword>
<evidence type="ECO:0000256" key="1">
    <source>
        <dbReference type="ARBA" id="ARBA00004141"/>
    </source>
</evidence>
<evidence type="ECO:0000256" key="4">
    <source>
        <dbReference type="ARBA" id="ARBA00022989"/>
    </source>
</evidence>